<feature type="binding site" evidence="7">
    <location>
        <position position="68"/>
    </location>
    <ligand>
        <name>NAD(+)</name>
        <dbReference type="ChEBI" id="CHEBI:57540"/>
    </ligand>
</feature>
<evidence type="ECO:0000256" key="6">
    <source>
        <dbReference type="ARBA" id="ARBA00049258"/>
    </source>
</evidence>
<dbReference type="InterPro" id="IPR022383">
    <property type="entry name" value="Lactate/malate_DH_C"/>
</dbReference>
<dbReference type="InterPro" id="IPR001557">
    <property type="entry name" value="L-lactate/malate_DH"/>
</dbReference>
<feature type="binding site" evidence="7">
    <location>
        <position position="146"/>
    </location>
    <ligand>
        <name>NAD(+)</name>
        <dbReference type="ChEBI" id="CHEBI:57540"/>
    </ligand>
</feature>
<feature type="binding site" evidence="7">
    <location>
        <position position="85"/>
    </location>
    <ligand>
        <name>substrate</name>
    </ligand>
</feature>
<dbReference type="PRINTS" id="PR00086">
    <property type="entry name" value="LLDHDRGNASE"/>
</dbReference>
<evidence type="ECO:0000256" key="3">
    <source>
        <dbReference type="ARBA" id="ARBA00012967"/>
    </source>
</evidence>
<dbReference type="EMBL" id="FQUW01000011">
    <property type="protein sequence ID" value="SHE91296.1"/>
    <property type="molecule type" value="Genomic_DNA"/>
</dbReference>
<comment type="pathway">
    <text evidence="1 7">Fermentation; pyruvate fermentation to lactate; (S)-lactate from pyruvate: step 1/1.</text>
</comment>
<dbReference type="UniPathway" id="UPA00554">
    <property type="reaction ID" value="UER00611"/>
</dbReference>
<feature type="binding site" evidence="7">
    <location>
        <position position="43"/>
    </location>
    <ligand>
        <name>NAD(+)</name>
        <dbReference type="ChEBI" id="CHEBI:57540"/>
    </ligand>
</feature>
<reference evidence="14" key="1">
    <citation type="submission" date="2016-11" db="EMBL/GenBank/DDBJ databases">
        <authorList>
            <person name="Varghese N."/>
            <person name="Submissions S."/>
        </authorList>
    </citation>
    <scope>NUCLEOTIDE SEQUENCE [LARGE SCALE GENOMIC DNA]</scope>
    <source>
        <strain evidence="14">DSM 11792</strain>
    </source>
</reference>
<comment type="catalytic activity">
    <reaction evidence="6 7">
        <text>(S)-lactate + NAD(+) = pyruvate + NADH + H(+)</text>
        <dbReference type="Rhea" id="RHEA:23444"/>
        <dbReference type="ChEBI" id="CHEBI:15361"/>
        <dbReference type="ChEBI" id="CHEBI:15378"/>
        <dbReference type="ChEBI" id="CHEBI:16651"/>
        <dbReference type="ChEBI" id="CHEBI:57540"/>
        <dbReference type="ChEBI" id="CHEBI:57945"/>
        <dbReference type="EC" id="1.1.1.27"/>
    </reaction>
</comment>
<evidence type="ECO:0000256" key="9">
    <source>
        <dbReference type="PIRSR" id="PIRSR000102-3"/>
    </source>
</evidence>
<feature type="binding site" evidence="7">
    <location>
        <begin position="123"/>
        <end position="126"/>
    </location>
    <ligand>
        <name>substrate</name>
    </ligand>
</feature>
<evidence type="ECO:0000256" key="8">
    <source>
        <dbReference type="PIRSR" id="PIRSR000102-1"/>
    </source>
</evidence>
<comment type="caution">
    <text evidence="7">Lacks conserved residue(s) required for the propagation of feature annotation.</text>
</comment>
<dbReference type="InterPro" id="IPR001236">
    <property type="entry name" value="Lactate/malate_DH_N"/>
</dbReference>
<dbReference type="AlphaFoldDB" id="A0A1M4XDE6"/>
<feature type="binding site" evidence="7">
    <location>
        <position position="17"/>
    </location>
    <ligand>
        <name>NAD(+)</name>
        <dbReference type="ChEBI" id="CHEBI:57540"/>
    </ligand>
</feature>
<keyword evidence="4 7" id="KW-0560">Oxidoreductase</keyword>
<feature type="transmembrane region" description="Helical" evidence="10">
    <location>
        <begin position="9"/>
        <end position="31"/>
    </location>
</feature>
<feature type="binding site" evidence="7">
    <location>
        <begin position="82"/>
        <end position="83"/>
    </location>
    <ligand>
        <name>NAD(+)</name>
        <dbReference type="ChEBI" id="CHEBI:57540"/>
    </ligand>
</feature>
<evidence type="ECO:0000256" key="5">
    <source>
        <dbReference type="ARBA" id="ARBA00023027"/>
    </source>
</evidence>
<dbReference type="Gene3D" id="3.40.50.720">
    <property type="entry name" value="NAD(P)-binding Rossmann-like Domain"/>
    <property type="match status" value="1"/>
</dbReference>
<feature type="binding site" evidence="9">
    <location>
        <position position="98"/>
    </location>
    <ligand>
        <name>NAD(+)</name>
        <dbReference type="ChEBI" id="CHEBI:57540"/>
    </ligand>
</feature>
<sequence length="315" mass="34363">MTVDDKRKIAVVGVGAVGSATAYAVMISGLVSELVLVDINRERAEGEAMDLAHGASFIKPIRIYAGEYKDCRDADIVIFCAGANQKPGETRLDLVQRNFAVLKDVLENLMPLKDDGILLMVSNPVDILTYAALRLTRLPPAQVIGSGTVLDSSRFRYLLSQYCQVEPRNIHAYVVGEHGDTEVPLWSLANIAGMPVQEFCCWRGVPCLDPEEISRRVREAAYEVIARKGATYYAIGLAVKRICESILRDENSILTVSGLVDGEYGISGVCLSLPSIVNRTGRARVLAVPLAAREEEALHHSARTLQSIIAQLDLP</sequence>
<dbReference type="PANTHER" id="PTHR43128:SF16">
    <property type="entry name" value="L-LACTATE DEHYDROGENASE"/>
    <property type="match status" value="1"/>
</dbReference>
<evidence type="ECO:0000256" key="1">
    <source>
        <dbReference type="ARBA" id="ARBA00004843"/>
    </source>
</evidence>
<feature type="binding site" evidence="7">
    <location>
        <position position="171"/>
    </location>
    <ligand>
        <name>beta-D-fructose 1,6-bisphosphate</name>
        <dbReference type="ChEBI" id="CHEBI:32966"/>
        <note>allosteric activator</note>
    </ligand>
</feature>
<dbReference type="GO" id="GO:0004459">
    <property type="term" value="F:L-lactate dehydrogenase (NAD+) activity"/>
    <property type="evidence" value="ECO:0007669"/>
    <property type="project" value="UniProtKB-UniRule"/>
</dbReference>
<dbReference type="InterPro" id="IPR018177">
    <property type="entry name" value="L-lactate_DH_AS"/>
</dbReference>
<dbReference type="GO" id="GO:0006096">
    <property type="term" value="P:glycolytic process"/>
    <property type="evidence" value="ECO:0007669"/>
    <property type="project" value="UniProtKB-UniRule"/>
</dbReference>
<feature type="domain" description="Lactate/malate dehydrogenase N-terminal" evidence="11">
    <location>
        <begin position="8"/>
        <end position="145"/>
    </location>
</feature>
<name>A0A1M4XDE6_9FIRM</name>
<evidence type="ECO:0000313" key="13">
    <source>
        <dbReference type="EMBL" id="SHE91296.1"/>
    </source>
</evidence>
<comment type="activity regulation">
    <text evidence="7">Allosterically activated by fructose 1,6-bisphosphate (FBP).</text>
</comment>
<keyword evidence="10" id="KW-0812">Transmembrane</keyword>
<keyword evidence="10" id="KW-1133">Transmembrane helix</keyword>
<dbReference type="InterPro" id="IPR036291">
    <property type="entry name" value="NAD(P)-bd_dom_sf"/>
</dbReference>
<gene>
    <name evidence="7" type="primary">ldh</name>
    <name evidence="13" type="ORF">SAMN02745218_01047</name>
</gene>
<comment type="similarity">
    <text evidence="2 7">Belongs to the LDH/MDH superfamily. LDH family.</text>
</comment>
<dbReference type="EC" id="1.1.1.27" evidence="3 7"/>
<dbReference type="PIRSF" id="PIRSF000102">
    <property type="entry name" value="Lac_mal_DH"/>
    <property type="match status" value="1"/>
</dbReference>
<feature type="active site" description="Proton acceptor" evidence="7 8">
    <location>
        <position position="178"/>
    </location>
</feature>
<dbReference type="GO" id="GO:0005737">
    <property type="term" value="C:cytoplasm"/>
    <property type="evidence" value="ECO:0007669"/>
    <property type="project" value="UniProtKB-SubCell"/>
</dbReference>
<comment type="function">
    <text evidence="7">Catalyzes the conversion of lactate to pyruvate.</text>
</comment>
<dbReference type="PROSITE" id="PS00064">
    <property type="entry name" value="L_LDH"/>
    <property type="match status" value="1"/>
</dbReference>
<evidence type="ECO:0000313" key="14">
    <source>
        <dbReference type="Proteomes" id="UP000184196"/>
    </source>
</evidence>
<dbReference type="NCBIfam" id="TIGR01771">
    <property type="entry name" value="L-LDH-NAD"/>
    <property type="match status" value="1"/>
</dbReference>
<dbReference type="Proteomes" id="UP000184196">
    <property type="component" value="Unassembled WGS sequence"/>
</dbReference>
<dbReference type="Gene3D" id="3.90.110.10">
    <property type="entry name" value="Lactate dehydrogenase/glycoside hydrolase, family 4, C-terminal"/>
    <property type="match status" value="1"/>
</dbReference>
<protein>
    <recommendedName>
        <fullName evidence="3 7">L-lactate dehydrogenase</fullName>
        <shortName evidence="7">L-LDH</shortName>
        <ecNumber evidence="3 7">1.1.1.27</ecNumber>
    </recommendedName>
</protein>
<feature type="binding site" evidence="7 9">
    <location>
        <begin position="121"/>
        <end position="123"/>
    </location>
    <ligand>
        <name>NAD(+)</name>
        <dbReference type="ChEBI" id="CHEBI:57540"/>
    </ligand>
</feature>
<dbReference type="SUPFAM" id="SSF51735">
    <property type="entry name" value="NAD(P)-binding Rossmann-fold domains"/>
    <property type="match status" value="1"/>
</dbReference>
<evidence type="ECO:0000256" key="2">
    <source>
        <dbReference type="ARBA" id="ARBA00006054"/>
    </source>
</evidence>
<dbReference type="RefSeq" id="WP_073163742.1">
    <property type="nucleotide sequence ID" value="NZ_FQUW01000011.1"/>
</dbReference>
<comment type="subunit">
    <text evidence="7">Homotetramer.</text>
</comment>
<feature type="binding site" evidence="7">
    <location>
        <position position="91"/>
    </location>
    <ligand>
        <name>substrate</name>
    </ligand>
</feature>
<evidence type="ECO:0000256" key="7">
    <source>
        <dbReference type="HAMAP-Rule" id="MF_00488"/>
    </source>
</evidence>
<dbReference type="GO" id="GO:0006089">
    <property type="term" value="P:lactate metabolic process"/>
    <property type="evidence" value="ECO:0007669"/>
    <property type="project" value="TreeGrafter"/>
</dbReference>
<keyword evidence="10" id="KW-0472">Membrane</keyword>
<proteinExistence type="inferred from homology"/>
<dbReference type="PANTHER" id="PTHR43128">
    <property type="entry name" value="L-2-HYDROXYCARBOXYLATE DEHYDROGENASE (NAD(P)(+))"/>
    <property type="match status" value="1"/>
</dbReference>
<feature type="binding site" evidence="7 9">
    <location>
        <position position="38"/>
    </location>
    <ligand>
        <name>NAD(+)</name>
        <dbReference type="ChEBI" id="CHEBI:57540"/>
    </ligand>
</feature>
<keyword evidence="7" id="KW-0597">Phosphoprotein</keyword>
<dbReference type="SUPFAM" id="SSF56327">
    <property type="entry name" value="LDH C-terminal domain-like"/>
    <property type="match status" value="1"/>
</dbReference>
<feature type="binding site" evidence="7">
    <location>
        <position position="156"/>
    </location>
    <ligand>
        <name>beta-D-fructose 1,6-bisphosphate</name>
        <dbReference type="ChEBI" id="CHEBI:32966"/>
        <note>allosteric activator</note>
    </ligand>
</feature>
<feature type="binding site" evidence="7">
    <location>
        <begin position="151"/>
        <end position="154"/>
    </location>
    <ligand>
        <name>substrate</name>
    </ligand>
</feature>
<dbReference type="OrthoDB" id="9802969at2"/>
<keyword evidence="5 7" id="KW-0520">NAD</keyword>
<dbReference type="FunFam" id="3.40.50.720:FF:000018">
    <property type="entry name" value="Malate dehydrogenase"/>
    <property type="match status" value="1"/>
</dbReference>
<dbReference type="NCBIfam" id="NF000824">
    <property type="entry name" value="PRK00066.1"/>
    <property type="match status" value="1"/>
</dbReference>
<keyword evidence="7" id="KW-0963">Cytoplasm</keyword>
<keyword evidence="7" id="KW-0021">Allosteric enzyme</keyword>
<feature type="modified residue" description="Phosphotyrosine" evidence="7">
    <location>
        <position position="222"/>
    </location>
</feature>
<dbReference type="InterPro" id="IPR011304">
    <property type="entry name" value="L-lactate_DH"/>
</dbReference>
<dbReference type="CDD" id="cd05292">
    <property type="entry name" value="LDH_2"/>
    <property type="match status" value="1"/>
</dbReference>
<dbReference type="Pfam" id="PF02866">
    <property type="entry name" value="Ldh_1_C"/>
    <property type="match status" value="1"/>
</dbReference>
<feature type="domain" description="Lactate/malate dehydrogenase C-terminal" evidence="12">
    <location>
        <begin position="148"/>
        <end position="311"/>
    </location>
</feature>
<organism evidence="13 14">
    <name type="scientific">Desulfofundulus australicus DSM 11792</name>
    <dbReference type="NCBI Taxonomy" id="1121425"/>
    <lineage>
        <taxon>Bacteria</taxon>
        <taxon>Bacillati</taxon>
        <taxon>Bacillota</taxon>
        <taxon>Clostridia</taxon>
        <taxon>Eubacteriales</taxon>
        <taxon>Peptococcaceae</taxon>
        <taxon>Desulfofundulus</taxon>
    </lineage>
</organism>
<evidence type="ECO:0000256" key="4">
    <source>
        <dbReference type="ARBA" id="ARBA00023002"/>
    </source>
</evidence>
<feature type="binding site" evidence="7">
    <location>
        <position position="231"/>
    </location>
    <ligand>
        <name>substrate</name>
    </ligand>
</feature>
<evidence type="ECO:0000259" key="12">
    <source>
        <dbReference type="Pfam" id="PF02866"/>
    </source>
</evidence>
<evidence type="ECO:0000259" key="11">
    <source>
        <dbReference type="Pfam" id="PF00056"/>
    </source>
</evidence>
<keyword evidence="14" id="KW-1185">Reference proteome</keyword>
<accession>A0A1M4XDE6</accession>
<dbReference type="InterPro" id="IPR015955">
    <property type="entry name" value="Lactate_DH/Glyco_Ohase_4_C"/>
</dbReference>
<dbReference type="Pfam" id="PF00056">
    <property type="entry name" value="Ldh_1_N"/>
    <property type="match status" value="1"/>
</dbReference>
<feature type="binding site" evidence="9">
    <location>
        <begin position="13"/>
        <end position="18"/>
    </location>
    <ligand>
        <name>NAD(+)</name>
        <dbReference type="ChEBI" id="CHEBI:57540"/>
    </ligand>
</feature>
<evidence type="ECO:0000256" key="10">
    <source>
        <dbReference type="SAM" id="Phobius"/>
    </source>
</evidence>
<dbReference type="HAMAP" id="MF_00488">
    <property type="entry name" value="Lactate_dehydrog"/>
    <property type="match status" value="1"/>
</dbReference>
<comment type="subcellular location">
    <subcellularLocation>
        <location evidence="7">Cytoplasm</location>
    </subcellularLocation>
</comment>